<keyword evidence="7" id="KW-0067">ATP-binding</keyword>
<feature type="compositionally biased region" description="Polar residues" evidence="12">
    <location>
        <begin position="99"/>
        <end position="117"/>
    </location>
</feature>
<evidence type="ECO:0000256" key="7">
    <source>
        <dbReference type="ARBA" id="ARBA00022840"/>
    </source>
</evidence>
<keyword evidence="4" id="KW-0808">Transferase</keyword>
<feature type="region of interest" description="Disordered" evidence="12">
    <location>
        <begin position="97"/>
        <end position="117"/>
    </location>
</feature>
<comment type="subcellular location">
    <subcellularLocation>
        <location evidence="1">Cell membrane</location>
        <topology evidence="1">Single-pass membrane protein</topology>
    </subcellularLocation>
</comment>
<evidence type="ECO:0000256" key="1">
    <source>
        <dbReference type="ARBA" id="ARBA00004162"/>
    </source>
</evidence>
<keyword evidence="5" id="KW-0812">Transmembrane</keyword>
<evidence type="ECO:0000256" key="3">
    <source>
        <dbReference type="ARBA" id="ARBA00022527"/>
    </source>
</evidence>
<keyword evidence="8" id="KW-1133">Transmembrane helix</keyword>
<keyword evidence="9" id="KW-0472">Membrane</keyword>
<dbReference type="AlphaFoldDB" id="A0ABD3T8V5"/>
<organism evidence="13 14">
    <name type="scientific">Penstemon smallii</name>
    <dbReference type="NCBI Taxonomy" id="265156"/>
    <lineage>
        <taxon>Eukaryota</taxon>
        <taxon>Viridiplantae</taxon>
        <taxon>Streptophyta</taxon>
        <taxon>Embryophyta</taxon>
        <taxon>Tracheophyta</taxon>
        <taxon>Spermatophyta</taxon>
        <taxon>Magnoliopsida</taxon>
        <taxon>eudicotyledons</taxon>
        <taxon>Gunneridae</taxon>
        <taxon>Pentapetalae</taxon>
        <taxon>asterids</taxon>
        <taxon>lamiids</taxon>
        <taxon>Lamiales</taxon>
        <taxon>Plantaginaceae</taxon>
        <taxon>Cheloneae</taxon>
        <taxon>Penstemon</taxon>
    </lineage>
</organism>
<sequence>MQARPLLTQALETEDFGDLVDSRLEKNFVPSEMLRMIEAAAACVRHLASKRPKMSQSFRFYGRVGGFKQRSETGTKWNIHFKEHSAQIKMFQRMAFGNENGNGNEDYSSEYYNNSQT</sequence>
<dbReference type="EC" id="2.7.11.1" evidence="2"/>
<keyword evidence="14" id="KW-1185">Reference proteome</keyword>
<dbReference type="Proteomes" id="UP001634393">
    <property type="component" value="Unassembled WGS sequence"/>
</dbReference>
<evidence type="ECO:0000256" key="12">
    <source>
        <dbReference type="SAM" id="MobiDB-lite"/>
    </source>
</evidence>
<evidence type="ECO:0000256" key="4">
    <source>
        <dbReference type="ARBA" id="ARBA00022679"/>
    </source>
</evidence>
<evidence type="ECO:0000256" key="2">
    <source>
        <dbReference type="ARBA" id="ARBA00012513"/>
    </source>
</evidence>
<accession>A0ABD3T8V5</accession>
<gene>
    <name evidence="13" type="ORF">ACJIZ3_008127</name>
</gene>
<keyword evidence="3" id="KW-0418">Kinase</keyword>
<evidence type="ECO:0000256" key="6">
    <source>
        <dbReference type="ARBA" id="ARBA00022741"/>
    </source>
</evidence>
<evidence type="ECO:0000256" key="11">
    <source>
        <dbReference type="ARBA" id="ARBA00048679"/>
    </source>
</evidence>
<name>A0ABD3T8V5_9LAMI</name>
<proteinExistence type="predicted"/>
<evidence type="ECO:0000313" key="13">
    <source>
        <dbReference type="EMBL" id="KAL3833391.1"/>
    </source>
</evidence>
<reference evidence="13 14" key="1">
    <citation type="submission" date="2024-12" db="EMBL/GenBank/DDBJ databases">
        <title>The unique morphological basis and parallel evolutionary history of personate flowers in Penstemon.</title>
        <authorList>
            <person name="Depatie T.H."/>
            <person name="Wessinger C.A."/>
        </authorList>
    </citation>
    <scope>NUCLEOTIDE SEQUENCE [LARGE SCALE GENOMIC DNA]</scope>
    <source>
        <strain evidence="13">WTNN_2</strain>
        <tissue evidence="13">Leaf</tissue>
    </source>
</reference>
<evidence type="ECO:0000256" key="8">
    <source>
        <dbReference type="ARBA" id="ARBA00022989"/>
    </source>
</evidence>
<evidence type="ECO:0000256" key="5">
    <source>
        <dbReference type="ARBA" id="ARBA00022692"/>
    </source>
</evidence>
<comment type="catalytic activity">
    <reaction evidence="11">
        <text>L-seryl-[protein] + ATP = O-phospho-L-seryl-[protein] + ADP + H(+)</text>
        <dbReference type="Rhea" id="RHEA:17989"/>
        <dbReference type="Rhea" id="RHEA-COMP:9863"/>
        <dbReference type="Rhea" id="RHEA-COMP:11604"/>
        <dbReference type="ChEBI" id="CHEBI:15378"/>
        <dbReference type="ChEBI" id="CHEBI:29999"/>
        <dbReference type="ChEBI" id="CHEBI:30616"/>
        <dbReference type="ChEBI" id="CHEBI:83421"/>
        <dbReference type="ChEBI" id="CHEBI:456216"/>
        <dbReference type="EC" id="2.7.11.1"/>
    </reaction>
</comment>
<keyword evidence="6" id="KW-0547">Nucleotide-binding</keyword>
<dbReference type="GO" id="GO:0005886">
    <property type="term" value="C:plasma membrane"/>
    <property type="evidence" value="ECO:0007669"/>
    <property type="project" value="UniProtKB-SubCell"/>
</dbReference>
<evidence type="ECO:0000256" key="9">
    <source>
        <dbReference type="ARBA" id="ARBA00023136"/>
    </source>
</evidence>
<comment type="caution">
    <text evidence="13">The sequence shown here is derived from an EMBL/GenBank/DDBJ whole genome shotgun (WGS) entry which is preliminary data.</text>
</comment>
<dbReference type="GO" id="GO:0004674">
    <property type="term" value="F:protein serine/threonine kinase activity"/>
    <property type="evidence" value="ECO:0007669"/>
    <property type="project" value="UniProtKB-KW"/>
</dbReference>
<dbReference type="InterPro" id="IPR047117">
    <property type="entry name" value="PERK1-13-like"/>
</dbReference>
<evidence type="ECO:0000256" key="10">
    <source>
        <dbReference type="ARBA" id="ARBA00047899"/>
    </source>
</evidence>
<dbReference type="PANTHER" id="PTHR47982:SF32">
    <property type="entry name" value="NON-SPECIFIC SERINE_THREONINE PROTEIN KINASE"/>
    <property type="match status" value="1"/>
</dbReference>
<comment type="catalytic activity">
    <reaction evidence="10">
        <text>L-threonyl-[protein] + ATP = O-phospho-L-threonyl-[protein] + ADP + H(+)</text>
        <dbReference type="Rhea" id="RHEA:46608"/>
        <dbReference type="Rhea" id="RHEA-COMP:11060"/>
        <dbReference type="Rhea" id="RHEA-COMP:11605"/>
        <dbReference type="ChEBI" id="CHEBI:15378"/>
        <dbReference type="ChEBI" id="CHEBI:30013"/>
        <dbReference type="ChEBI" id="CHEBI:30616"/>
        <dbReference type="ChEBI" id="CHEBI:61977"/>
        <dbReference type="ChEBI" id="CHEBI:456216"/>
        <dbReference type="EC" id="2.7.11.1"/>
    </reaction>
</comment>
<dbReference type="GO" id="GO:0005524">
    <property type="term" value="F:ATP binding"/>
    <property type="evidence" value="ECO:0007669"/>
    <property type="project" value="UniProtKB-KW"/>
</dbReference>
<dbReference type="PANTHER" id="PTHR47982">
    <property type="entry name" value="PROLINE-RICH RECEPTOR-LIKE PROTEIN KINASE PERK4"/>
    <property type="match status" value="1"/>
</dbReference>
<dbReference type="EMBL" id="JBJXBP010000004">
    <property type="protein sequence ID" value="KAL3833391.1"/>
    <property type="molecule type" value="Genomic_DNA"/>
</dbReference>
<keyword evidence="3" id="KW-0723">Serine/threonine-protein kinase</keyword>
<evidence type="ECO:0000313" key="14">
    <source>
        <dbReference type="Proteomes" id="UP001634393"/>
    </source>
</evidence>
<protein>
    <recommendedName>
        <fullName evidence="2">non-specific serine/threonine protein kinase</fullName>
        <ecNumber evidence="2">2.7.11.1</ecNumber>
    </recommendedName>
</protein>